<keyword evidence="1" id="KW-1133">Transmembrane helix</keyword>
<feature type="transmembrane region" description="Helical" evidence="1">
    <location>
        <begin position="57"/>
        <end position="84"/>
    </location>
</feature>
<name>A0A840AUZ6_9HYPH</name>
<sequence>MGGSSTRRGWDGAKNQPFISIMPIIIGMPPIDIIMGMPMPIMLIMRLQQSMNISMDMPFIGIISHVMPLSVMVQVILAIIIGIIAGIMPFIIGIIPPIMPFIGIILFIMGFMPPIMGFMPIIGIMAGIGIIDIALLIFKLRVCSTAAPSMTPT</sequence>
<feature type="transmembrane region" description="Helical" evidence="1">
    <location>
        <begin position="20"/>
        <end position="45"/>
    </location>
</feature>
<feature type="transmembrane region" description="Helical" evidence="1">
    <location>
        <begin position="118"/>
        <end position="138"/>
    </location>
</feature>
<dbReference type="AlphaFoldDB" id="A0A840AUZ6"/>
<protein>
    <submittedName>
        <fullName evidence="2">Uncharacterized protein</fullName>
    </submittedName>
</protein>
<feature type="transmembrane region" description="Helical" evidence="1">
    <location>
        <begin position="90"/>
        <end position="111"/>
    </location>
</feature>
<keyword evidence="1" id="KW-0812">Transmembrane</keyword>
<keyword evidence="1" id="KW-0472">Membrane</keyword>
<dbReference type="EMBL" id="JACIDS010000006">
    <property type="protein sequence ID" value="MBB3933502.1"/>
    <property type="molecule type" value="Genomic_DNA"/>
</dbReference>
<accession>A0A840AUZ6</accession>
<dbReference type="RefSeq" id="WP_183401146.1">
    <property type="nucleotide sequence ID" value="NZ_JACIDS010000006.1"/>
</dbReference>
<gene>
    <name evidence="2" type="ORF">GGR25_004575</name>
</gene>
<organism evidence="2 3">
    <name type="scientific">Kaistia hirudinis</name>
    <dbReference type="NCBI Taxonomy" id="1293440"/>
    <lineage>
        <taxon>Bacteria</taxon>
        <taxon>Pseudomonadati</taxon>
        <taxon>Pseudomonadota</taxon>
        <taxon>Alphaproteobacteria</taxon>
        <taxon>Hyphomicrobiales</taxon>
        <taxon>Kaistiaceae</taxon>
        <taxon>Kaistia</taxon>
    </lineage>
</organism>
<reference evidence="2 3" key="1">
    <citation type="submission" date="2020-08" db="EMBL/GenBank/DDBJ databases">
        <title>Genomic Encyclopedia of Type Strains, Phase IV (KMG-IV): sequencing the most valuable type-strain genomes for metagenomic binning, comparative biology and taxonomic classification.</title>
        <authorList>
            <person name="Goeker M."/>
        </authorList>
    </citation>
    <scope>NUCLEOTIDE SEQUENCE [LARGE SCALE GENOMIC DNA]</scope>
    <source>
        <strain evidence="2 3">DSM 25966</strain>
    </source>
</reference>
<evidence type="ECO:0000313" key="3">
    <source>
        <dbReference type="Proteomes" id="UP000553963"/>
    </source>
</evidence>
<dbReference type="Proteomes" id="UP000553963">
    <property type="component" value="Unassembled WGS sequence"/>
</dbReference>
<evidence type="ECO:0000313" key="2">
    <source>
        <dbReference type="EMBL" id="MBB3933502.1"/>
    </source>
</evidence>
<keyword evidence="3" id="KW-1185">Reference proteome</keyword>
<proteinExistence type="predicted"/>
<evidence type="ECO:0000256" key="1">
    <source>
        <dbReference type="SAM" id="Phobius"/>
    </source>
</evidence>
<comment type="caution">
    <text evidence="2">The sequence shown here is derived from an EMBL/GenBank/DDBJ whole genome shotgun (WGS) entry which is preliminary data.</text>
</comment>